<protein>
    <submittedName>
        <fullName evidence="6">Uncharacterized protein</fullName>
    </submittedName>
</protein>
<sequence length="669" mass="74946">MAAVEQQQQPTASPFTPPSSPLSPPPSSPATVRSPSPSVFDVFPFVCEDPPIRALSGSQYYLIHEAYHSSPLPNDILFPWLHGVDGTSPAQNSFFGIQESPVPLHRGVTVVQAEEQTSKCLLVGSVYPSDIFNPPILNDGDHSCHELRTFLKMNDSEGINLRNFKIQVAKYATLSDIVVYGENGLNDSVLEIAKQAAWAQQALREENPNGIDYEVFVILDSFSFFEKEFPDLVAIDTQGIIRNKVNFLEQEREEMRLLTAASEISHNVWLGNTQDVPVSSDMDPADSAISLIDDNPHQFSICIESHDLAEMPDTAALKVFADQLANVPTCRPTPMDDIIHIDCISSGVGCNNAAAFDTIATKLMDLCEFISSQSNKFDRRVLIHCADGYTETSLLAITYLMFNENLKLPQAYIKLQKTRSFFVYSNDVTMLLTIEKRVWERKKLEQKKLSSPSSPSSPQSSSQSLSSLPSTSPSSSSSQLQEKEIENNEKFPWFFSPFFEGSFPSRILPFLYLGNLNHACNAGMLKALGVTHVLSVGEDSKLDKKEFELYYLDNLYDDGIDSLWNHLDSCVNFIENARRSNGSILIHCRVGVSRSATITIAYIMRHLGRSLVSSYLYVRARRLNVIIQPNLKFMYELLQYEQKLTGRMNINWVWLAKEIHALNMCYVGA</sequence>
<dbReference type="PROSITE" id="PS50056">
    <property type="entry name" value="TYR_PHOSPHATASE_2"/>
    <property type="match status" value="2"/>
</dbReference>
<dbReference type="PROSITE" id="PS00383">
    <property type="entry name" value="TYR_PHOSPHATASE_1"/>
    <property type="match status" value="1"/>
</dbReference>
<reference evidence="6 7" key="1">
    <citation type="submission" date="2018-06" db="EMBL/GenBank/DDBJ databases">
        <title>Comparative genomics reveals the genomic features of Rhizophagus irregularis, R. cerebriforme, R. diaphanum and Gigaspora rosea, and their symbiotic lifestyle signature.</title>
        <authorList>
            <person name="Morin E."/>
            <person name="San Clemente H."/>
            <person name="Chen E.C.H."/>
            <person name="De La Providencia I."/>
            <person name="Hainaut M."/>
            <person name="Kuo A."/>
            <person name="Kohler A."/>
            <person name="Murat C."/>
            <person name="Tang N."/>
            <person name="Roy S."/>
            <person name="Loubradou J."/>
            <person name="Henrissat B."/>
            <person name="Grigoriev I.V."/>
            <person name="Corradi N."/>
            <person name="Roux C."/>
            <person name="Martin F.M."/>
        </authorList>
    </citation>
    <scope>NUCLEOTIDE SEQUENCE [LARGE SCALE GENOMIC DNA]</scope>
    <source>
        <strain evidence="6 7">DAOM 227022</strain>
    </source>
</reference>
<dbReference type="PROSITE" id="PS50054">
    <property type="entry name" value="TYR_PHOSPHATASE_DUAL"/>
    <property type="match status" value="1"/>
</dbReference>
<feature type="region of interest" description="Disordered" evidence="3">
    <location>
        <begin position="446"/>
        <end position="481"/>
    </location>
</feature>
<dbReference type="InterPro" id="IPR029021">
    <property type="entry name" value="Prot-tyrosine_phosphatase-like"/>
</dbReference>
<keyword evidence="7" id="KW-1185">Reference proteome</keyword>
<feature type="region of interest" description="Disordered" evidence="3">
    <location>
        <begin position="1"/>
        <end position="33"/>
    </location>
</feature>
<feature type="compositionally biased region" description="Low complexity" evidence="3">
    <location>
        <begin position="449"/>
        <end position="480"/>
    </location>
</feature>
<dbReference type="GO" id="GO:0008138">
    <property type="term" value="F:protein tyrosine/serine/threonine phosphatase activity"/>
    <property type="evidence" value="ECO:0007669"/>
    <property type="project" value="TreeGrafter"/>
</dbReference>
<comment type="caution">
    <text evidence="6">The sequence shown here is derived from an EMBL/GenBank/DDBJ whole genome shotgun (WGS) entry which is preliminary data.</text>
</comment>
<gene>
    <name evidence="6" type="ORF">C1645_749074</name>
</gene>
<dbReference type="PANTHER" id="PTHR47550:SF1">
    <property type="entry name" value="DUAL SPECIFICITY PROTEIN PHOSPHATASE PPS1"/>
    <property type="match status" value="1"/>
</dbReference>
<dbReference type="Gene3D" id="3.90.190.10">
    <property type="entry name" value="Protein tyrosine phosphatase superfamily"/>
    <property type="match status" value="2"/>
</dbReference>
<dbReference type="InterPro" id="IPR053239">
    <property type="entry name" value="Dual_spec_PTase"/>
</dbReference>
<evidence type="ECO:0000259" key="4">
    <source>
        <dbReference type="PROSITE" id="PS50054"/>
    </source>
</evidence>
<evidence type="ECO:0000313" key="6">
    <source>
        <dbReference type="EMBL" id="RIA98714.1"/>
    </source>
</evidence>
<evidence type="ECO:0000259" key="5">
    <source>
        <dbReference type="PROSITE" id="PS50056"/>
    </source>
</evidence>
<dbReference type="OrthoDB" id="273181at2759"/>
<feature type="domain" description="Tyrosine specific protein phosphatases" evidence="5">
    <location>
        <begin position="571"/>
        <end position="633"/>
    </location>
</feature>
<dbReference type="STRING" id="658196.A0A397TV02"/>
<dbReference type="PANTHER" id="PTHR47550">
    <property type="entry name" value="DUAL SPECIFICITY PROTEIN PHOSPHATASE PPS1"/>
    <property type="match status" value="1"/>
</dbReference>
<accession>A0A397TV02</accession>
<dbReference type="EMBL" id="QKYT01000012">
    <property type="protein sequence ID" value="RIA98714.1"/>
    <property type="molecule type" value="Genomic_DNA"/>
</dbReference>
<dbReference type="Proteomes" id="UP000265703">
    <property type="component" value="Unassembled WGS sequence"/>
</dbReference>
<evidence type="ECO:0000256" key="1">
    <source>
        <dbReference type="ARBA" id="ARBA00022801"/>
    </source>
</evidence>
<dbReference type="Pfam" id="PF00782">
    <property type="entry name" value="DSPc"/>
    <property type="match status" value="2"/>
</dbReference>
<keyword evidence="2" id="KW-0904">Protein phosphatase</keyword>
<proteinExistence type="predicted"/>
<keyword evidence="1" id="KW-0378">Hydrolase</keyword>
<dbReference type="InterPro" id="IPR016130">
    <property type="entry name" value="Tyr_Pase_AS"/>
</dbReference>
<dbReference type="SMART" id="SM00195">
    <property type="entry name" value="DSPc"/>
    <property type="match status" value="1"/>
</dbReference>
<evidence type="ECO:0000256" key="3">
    <source>
        <dbReference type="SAM" id="MobiDB-lite"/>
    </source>
</evidence>
<dbReference type="SUPFAM" id="SSF52799">
    <property type="entry name" value="(Phosphotyrosine protein) phosphatases II"/>
    <property type="match status" value="2"/>
</dbReference>
<dbReference type="InterPro" id="IPR000387">
    <property type="entry name" value="Tyr_Pase_dom"/>
</dbReference>
<evidence type="ECO:0000313" key="7">
    <source>
        <dbReference type="Proteomes" id="UP000265703"/>
    </source>
</evidence>
<feature type="compositionally biased region" description="Pro residues" evidence="3">
    <location>
        <begin position="15"/>
        <end position="28"/>
    </location>
</feature>
<dbReference type="GO" id="GO:0005634">
    <property type="term" value="C:nucleus"/>
    <property type="evidence" value="ECO:0007669"/>
    <property type="project" value="GOC"/>
</dbReference>
<feature type="domain" description="Tyrosine-protein phosphatase" evidence="4">
    <location>
        <begin position="503"/>
        <end position="646"/>
    </location>
</feature>
<name>A0A397TV02_9GLOM</name>
<dbReference type="InterPro" id="IPR000340">
    <property type="entry name" value="Dual-sp_phosphatase_cat-dom"/>
</dbReference>
<evidence type="ECO:0000256" key="2">
    <source>
        <dbReference type="ARBA" id="ARBA00022912"/>
    </source>
</evidence>
<dbReference type="GO" id="GO:0033260">
    <property type="term" value="P:nuclear DNA replication"/>
    <property type="evidence" value="ECO:0007669"/>
    <property type="project" value="TreeGrafter"/>
</dbReference>
<organism evidence="6 7">
    <name type="scientific">Glomus cerebriforme</name>
    <dbReference type="NCBI Taxonomy" id="658196"/>
    <lineage>
        <taxon>Eukaryota</taxon>
        <taxon>Fungi</taxon>
        <taxon>Fungi incertae sedis</taxon>
        <taxon>Mucoromycota</taxon>
        <taxon>Glomeromycotina</taxon>
        <taxon>Glomeromycetes</taxon>
        <taxon>Glomerales</taxon>
        <taxon>Glomeraceae</taxon>
        <taxon>Glomus</taxon>
    </lineage>
</organism>
<feature type="domain" description="Tyrosine specific protein phosphatases" evidence="5">
    <location>
        <begin position="361"/>
        <end position="430"/>
    </location>
</feature>
<dbReference type="InterPro" id="IPR020422">
    <property type="entry name" value="TYR_PHOSPHATASE_DUAL_dom"/>
</dbReference>
<dbReference type="AlphaFoldDB" id="A0A397TV02"/>